<dbReference type="EC" id="4.1.99.5" evidence="3"/>
<keyword evidence="5" id="KW-0256">Endoplasmic reticulum</keyword>
<evidence type="ECO:0000313" key="12">
    <source>
        <dbReference type="EMBL" id="PKA60029.1"/>
    </source>
</evidence>
<comment type="subcellular location">
    <subcellularLocation>
        <location evidence="1">Endoplasmic reticulum membrane</location>
        <topology evidence="1">Multi-pass membrane protein</topology>
    </subcellularLocation>
</comment>
<feature type="domain" description="Fatty acid hydroxylase" evidence="11">
    <location>
        <begin position="132"/>
        <end position="266"/>
    </location>
</feature>
<dbReference type="Pfam" id="PF04116">
    <property type="entry name" value="FA_hydroxylase"/>
    <property type="match status" value="1"/>
</dbReference>
<evidence type="ECO:0000256" key="6">
    <source>
        <dbReference type="ARBA" id="ARBA00022989"/>
    </source>
</evidence>
<dbReference type="AlphaFoldDB" id="A0A2I0AWW4"/>
<gene>
    <name evidence="12" type="primary">SMO1-1</name>
    <name evidence="12" type="ORF">AXF42_Ash009713</name>
</gene>
<evidence type="ECO:0000256" key="1">
    <source>
        <dbReference type="ARBA" id="ARBA00004477"/>
    </source>
</evidence>
<dbReference type="OrthoDB" id="1658724at2759"/>
<evidence type="ECO:0000256" key="8">
    <source>
        <dbReference type="ARBA" id="ARBA00023239"/>
    </source>
</evidence>
<evidence type="ECO:0000259" key="11">
    <source>
        <dbReference type="Pfam" id="PF04116"/>
    </source>
</evidence>
<dbReference type="EMBL" id="KZ451942">
    <property type="protein sequence ID" value="PKA60029.1"/>
    <property type="molecule type" value="Genomic_DNA"/>
</dbReference>
<keyword evidence="4 10" id="KW-0812">Transmembrane</keyword>
<keyword evidence="12" id="KW-0503">Monooxygenase</keyword>
<dbReference type="GO" id="GO:0005789">
    <property type="term" value="C:endoplasmic reticulum membrane"/>
    <property type="evidence" value="ECO:0007669"/>
    <property type="project" value="UniProtKB-SubCell"/>
</dbReference>
<dbReference type="GO" id="GO:0005506">
    <property type="term" value="F:iron ion binding"/>
    <property type="evidence" value="ECO:0007669"/>
    <property type="project" value="InterPro"/>
</dbReference>
<keyword evidence="13" id="KW-1185">Reference proteome</keyword>
<protein>
    <recommendedName>
        <fullName evidence="3">aldehyde oxygenase (deformylating)</fullName>
        <ecNumber evidence="3">4.1.99.5</ecNumber>
    </recommendedName>
</protein>
<evidence type="ECO:0000256" key="2">
    <source>
        <dbReference type="ARBA" id="ARBA00009324"/>
    </source>
</evidence>
<dbReference type="PANTHER" id="PTHR11863">
    <property type="entry name" value="STEROL DESATURASE"/>
    <property type="match status" value="1"/>
</dbReference>
<name>A0A2I0AWW4_9ASPA</name>
<organism evidence="12 13">
    <name type="scientific">Apostasia shenzhenica</name>
    <dbReference type="NCBI Taxonomy" id="1088818"/>
    <lineage>
        <taxon>Eukaryota</taxon>
        <taxon>Viridiplantae</taxon>
        <taxon>Streptophyta</taxon>
        <taxon>Embryophyta</taxon>
        <taxon>Tracheophyta</taxon>
        <taxon>Spermatophyta</taxon>
        <taxon>Magnoliopsida</taxon>
        <taxon>Liliopsida</taxon>
        <taxon>Asparagales</taxon>
        <taxon>Orchidaceae</taxon>
        <taxon>Apostasioideae</taxon>
        <taxon>Apostasia</taxon>
    </lineage>
</organism>
<dbReference type="STRING" id="1088818.A0A2I0AWW4"/>
<reference evidence="12 13" key="1">
    <citation type="journal article" date="2017" name="Nature">
        <title>The Apostasia genome and the evolution of orchids.</title>
        <authorList>
            <person name="Zhang G.Q."/>
            <person name="Liu K.W."/>
            <person name="Li Z."/>
            <person name="Lohaus R."/>
            <person name="Hsiao Y.Y."/>
            <person name="Niu S.C."/>
            <person name="Wang J.Y."/>
            <person name="Lin Y.C."/>
            <person name="Xu Q."/>
            <person name="Chen L.J."/>
            <person name="Yoshida K."/>
            <person name="Fujiwara S."/>
            <person name="Wang Z.W."/>
            <person name="Zhang Y.Q."/>
            <person name="Mitsuda N."/>
            <person name="Wang M."/>
            <person name="Liu G.H."/>
            <person name="Pecoraro L."/>
            <person name="Huang H.X."/>
            <person name="Xiao X.J."/>
            <person name="Lin M."/>
            <person name="Wu X.Y."/>
            <person name="Wu W.L."/>
            <person name="Chen Y.Y."/>
            <person name="Chang S.B."/>
            <person name="Sakamoto S."/>
            <person name="Ohme-Takagi M."/>
            <person name="Yagi M."/>
            <person name="Zeng S.J."/>
            <person name="Shen C.Y."/>
            <person name="Yeh C.M."/>
            <person name="Luo Y.B."/>
            <person name="Tsai W.C."/>
            <person name="Van de Peer Y."/>
            <person name="Liu Z.J."/>
        </authorList>
    </citation>
    <scope>NUCLEOTIDE SEQUENCE [LARGE SCALE GENOMIC DNA]</scope>
    <source>
        <strain evidence="13">cv. Shenzhen</strain>
        <tissue evidence="12">Stem</tissue>
    </source>
</reference>
<feature type="transmembrane region" description="Helical" evidence="10">
    <location>
        <begin position="37"/>
        <end position="63"/>
    </location>
</feature>
<keyword evidence="8" id="KW-0456">Lyase</keyword>
<dbReference type="InterPro" id="IPR050307">
    <property type="entry name" value="Sterol_Desaturase_Related"/>
</dbReference>
<keyword evidence="6 10" id="KW-1133">Transmembrane helix</keyword>
<comment type="catalytic activity">
    <reaction evidence="9">
        <text>a long-chain fatty aldehyde + 2 NADPH + O2 + H(+) = a long-chain alkane + formate + 2 NADP(+) + H2O</text>
        <dbReference type="Rhea" id="RHEA:21440"/>
        <dbReference type="ChEBI" id="CHEBI:15377"/>
        <dbReference type="ChEBI" id="CHEBI:15378"/>
        <dbReference type="ChEBI" id="CHEBI:15379"/>
        <dbReference type="ChEBI" id="CHEBI:15740"/>
        <dbReference type="ChEBI" id="CHEBI:17176"/>
        <dbReference type="ChEBI" id="CHEBI:57783"/>
        <dbReference type="ChEBI" id="CHEBI:58349"/>
        <dbReference type="ChEBI" id="CHEBI:83563"/>
        <dbReference type="EC" id="4.1.99.5"/>
    </reaction>
</comment>
<accession>A0A2I0AWW4</accession>
<evidence type="ECO:0000256" key="10">
    <source>
        <dbReference type="SAM" id="Phobius"/>
    </source>
</evidence>
<dbReference type="GO" id="GO:0071771">
    <property type="term" value="F:aldehyde oxygenase (deformylating) activity"/>
    <property type="evidence" value="ECO:0007669"/>
    <property type="project" value="UniProtKB-EC"/>
</dbReference>
<dbReference type="GO" id="GO:0004497">
    <property type="term" value="F:monooxygenase activity"/>
    <property type="evidence" value="ECO:0007669"/>
    <property type="project" value="UniProtKB-KW"/>
</dbReference>
<evidence type="ECO:0000256" key="7">
    <source>
        <dbReference type="ARBA" id="ARBA00023136"/>
    </source>
</evidence>
<dbReference type="InterPro" id="IPR006694">
    <property type="entry name" value="Fatty_acid_hydroxylase"/>
</dbReference>
<evidence type="ECO:0000313" key="13">
    <source>
        <dbReference type="Proteomes" id="UP000236161"/>
    </source>
</evidence>
<dbReference type="Proteomes" id="UP000236161">
    <property type="component" value="Unassembled WGS sequence"/>
</dbReference>
<evidence type="ECO:0000256" key="9">
    <source>
        <dbReference type="ARBA" id="ARBA00047909"/>
    </source>
</evidence>
<dbReference type="GO" id="GO:0008610">
    <property type="term" value="P:lipid biosynthetic process"/>
    <property type="evidence" value="ECO:0007669"/>
    <property type="project" value="InterPro"/>
</dbReference>
<sequence length="277" mass="31502">MLPYKTAAAASAAIGRNLTAAESLWLRYSATAPDFLLYSHNIVFLLIVYALAPLPLSFISLYFPNSIRLYKIQPNATPLSPATVLLCFRRVVATFLLTVGPLQIFSFPAIRCIGIRTGLPLPSGCEMAAQIAVYFVVEDFLHYWIHRGLHTRWGYDRIHRVHHEFRTPMGYAAPYAHWAEVVALGMPAFVGPAAVPGHIVTFWLWMVIRHVEAIETHCGYDFPHTPTKYIPFYCGAEYHDFHHYVGGQTRCNFASIFTYCDYIYGTDKGYRYHKSQL</sequence>
<keyword evidence="7 10" id="KW-0472">Membrane</keyword>
<evidence type="ECO:0000256" key="3">
    <source>
        <dbReference type="ARBA" id="ARBA00013146"/>
    </source>
</evidence>
<comment type="similarity">
    <text evidence="2">Belongs to the sterol desaturase family.</text>
</comment>
<proteinExistence type="inferred from homology"/>
<keyword evidence="12" id="KW-0560">Oxidoreductase</keyword>
<evidence type="ECO:0000256" key="4">
    <source>
        <dbReference type="ARBA" id="ARBA00022692"/>
    </source>
</evidence>
<evidence type="ECO:0000256" key="5">
    <source>
        <dbReference type="ARBA" id="ARBA00022824"/>
    </source>
</evidence>